<dbReference type="Pfam" id="PF00174">
    <property type="entry name" value="Oxidored_molyb"/>
    <property type="match status" value="1"/>
</dbReference>
<comment type="caution">
    <text evidence="4">The sequence shown here is derived from an EMBL/GenBank/DDBJ whole genome shotgun (WGS) entry which is preliminary data.</text>
</comment>
<evidence type="ECO:0000256" key="1">
    <source>
        <dbReference type="SAM" id="MobiDB-lite"/>
    </source>
</evidence>
<dbReference type="PANTHER" id="PTHR43032">
    <property type="entry name" value="PROTEIN-METHIONINE-SULFOXIDE REDUCTASE"/>
    <property type="match status" value="1"/>
</dbReference>
<accession>A0A9X3N104</accession>
<gene>
    <name evidence="4" type="ORF">OM076_32425</name>
</gene>
<feature type="transmembrane region" description="Helical" evidence="2">
    <location>
        <begin position="88"/>
        <end position="108"/>
    </location>
</feature>
<feature type="transmembrane region" description="Helical" evidence="2">
    <location>
        <begin position="162"/>
        <end position="184"/>
    </location>
</feature>
<evidence type="ECO:0000313" key="4">
    <source>
        <dbReference type="EMBL" id="MDA0165020.1"/>
    </source>
</evidence>
<feature type="region of interest" description="Disordered" evidence="1">
    <location>
        <begin position="198"/>
        <end position="221"/>
    </location>
</feature>
<dbReference type="InterPro" id="IPR000572">
    <property type="entry name" value="OxRdtase_Mopterin-bd_dom"/>
</dbReference>
<keyword evidence="2" id="KW-0812">Transmembrane</keyword>
<organism evidence="4 5">
    <name type="scientific">Solirubrobacter ginsenosidimutans</name>
    <dbReference type="NCBI Taxonomy" id="490573"/>
    <lineage>
        <taxon>Bacteria</taxon>
        <taxon>Bacillati</taxon>
        <taxon>Actinomycetota</taxon>
        <taxon>Thermoleophilia</taxon>
        <taxon>Solirubrobacterales</taxon>
        <taxon>Solirubrobacteraceae</taxon>
        <taxon>Solirubrobacter</taxon>
    </lineage>
</organism>
<protein>
    <submittedName>
        <fullName evidence="4">Molybdopterin-dependent oxidoreductase</fullName>
    </submittedName>
</protein>
<evidence type="ECO:0000313" key="5">
    <source>
        <dbReference type="Proteomes" id="UP001149140"/>
    </source>
</evidence>
<keyword evidence="2" id="KW-1133">Transmembrane helix</keyword>
<dbReference type="CDD" id="cd00321">
    <property type="entry name" value="SO_family_Moco"/>
    <property type="match status" value="1"/>
</dbReference>
<feature type="transmembrane region" description="Helical" evidence="2">
    <location>
        <begin position="129"/>
        <end position="150"/>
    </location>
</feature>
<dbReference type="Proteomes" id="UP001149140">
    <property type="component" value="Unassembled WGS sequence"/>
</dbReference>
<dbReference type="EMBL" id="JAPDOD010000041">
    <property type="protein sequence ID" value="MDA0165020.1"/>
    <property type="molecule type" value="Genomic_DNA"/>
</dbReference>
<feature type="compositionally biased region" description="Basic and acidic residues" evidence="1">
    <location>
        <begin position="198"/>
        <end position="211"/>
    </location>
</feature>
<dbReference type="GO" id="GO:0016491">
    <property type="term" value="F:oxidoreductase activity"/>
    <property type="evidence" value="ECO:0007669"/>
    <property type="project" value="InterPro"/>
</dbReference>
<proteinExistence type="predicted"/>
<dbReference type="PANTHER" id="PTHR43032:SF2">
    <property type="entry name" value="BLL0505 PROTEIN"/>
    <property type="match status" value="1"/>
</dbReference>
<sequence>MPSAPPGPFRPGFWRSPLRGPWLTSALGSILLILIAIVATTGFLSHAAYMPDLGHNAIVPKDRDLPWIASFFDWPTSPSWLYGLTQGLHTNVGLIAIPFLLAKLWSVIPRLFSFPPVTSPAQAIERLSIALLVSSSVFELATGVMNAQYWYPFKFNFVVAHYYGAIVFVTSLVLHVVVKLPVIAKAYRERGVLKPLRDDLARTKPEPRDDDGLVTPNPAEPTLSRRGLFAFAGAGAATLLVANVGQSVGGPLRKLAFLAPRREIVPGDFPVNKTARAARVTHAMTGDGYQLKLRVGDNEIALSREDLLALPQRTAKLPIACVEGWTTRQEWTGVPLSLLAEKAGAPGASQVLVESLQPAGVLRRAALTGGQIAAEDALLALKVNGHDLSLDHGYPARIIVPALPGVHNTKWVGELTFTPRAA</sequence>
<feature type="domain" description="Oxidoreductase molybdopterin-binding" evidence="3">
    <location>
        <begin position="287"/>
        <end position="420"/>
    </location>
</feature>
<evidence type="ECO:0000259" key="3">
    <source>
        <dbReference type="Pfam" id="PF00174"/>
    </source>
</evidence>
<reference evidence="4" key="1">
    <citation type="submission" date="2022-10" db="EMBL/GenBank/DDBJ databases">
        <title>The WGS of Solirubrobacter ginsenosidimutans DSM 21036.</title>
        <authorList>
            <person name="Jiang Z."/>
        </authorList>
    </citation>
    <scope>NUCLEOTIDE SEQUENCE</scope>
    <source>
        <strain evidence="4">DSM 21036</strain>
    </source>
</reference>
<dbReference type="RefSeq" id="WP_270044276.1">
    <property type="nucleotide sequence ID" value="NZ_JAPDOD010000041.1"/>
</dbReference>
<dbReference type="SUPFAM" id="SSF56524">
    <property type="entry name" value="Oxidoreductase molybdopterin-binding domain"/>
    <property type="match status" value="1"/>
</dbReference>
<dbReference type="AlphaFoldDB" id="A0A9X3N104"/>
<keyword evidence="2" id="KW-0472">Membrane</keyword>
<dbReference type="InterPro" id="IPR036374">
    <property type="entry name" value="OxRdtase_Mopterin-bd_sf"/>
</dbReference>
<dbReference type="PRINTS" id="PR00407">
    <property type="entry name" value="EUMOPTERIN"/>
</dbReference>
<keyword evidence="5" id="KW-1185">Reference proteome</keyword>
<dbReference type="InterPro" id="IPR008335">
    <property type="entry name" value="Mopterin_OxRdtase_euk"/>
</dbReference>
<dbReference type="Gene3D" id="3.90.420.10">
    <property type="entry name" value="Oxidoreductase, molybdopterin-binding domain"/>
    <property type="match status" value="1"/>
</dbReference>
<name>A0A9X3N104_9ACTN</name>
<evidence type="ECO:0000256" key="2">
    <source>
        <dbReference type="SAM" id="Phobius"/>
    </source>
</evidence>
<feature type="transmembrane region" description="Helical" evidence="2">
    <location>
        <begin position="21"/>
        <end position="44"/>
    </location>
</feature>